<dbReference type="InterPro" id="IPR000085">
    <property type="entry name" value="RuvA"/>
</dbReference>
<keyword evidence="2 6" id="KW-0227">DNA damage</keyword>
<dbReference type="Pfam" id="PF07499">
    <property type="entry name" value="RuvA_C"/>
    <property type="match status" value="1"/>
</dbReference>
<dbReference type="InterPro" id="IPR003583">
    <property type="entry name" value="Hlx-hairpin-Hlx_DNA-bd_motif"/>
</dbReference>
<feature type="region of interest" description="Domain I" evidence="6">
    <location>
        <begin position="1"/>
        <end position="64"/>
    </location>
</feature>
<dbReference type="GO" id="GO:0005524">
    <property type="term" value="F:ATP binding"/>
    <property type="evidence" value="ECO:0007669"/>
    <property type="project" value="InterPro"/>
</dbReference>
<evidence type="ECO:0000313" key="8">
    <source>
        <dbReference type="EMBL" id="QLI05853.1"/>
    </source>
</evidence>
<dbReference type="GO" id="GO:0009378">
    <property type="term" value="F:four-way junction helicase activity"/>
    <property type="evidence" value="ECO:0007669"/>
    <property type="project" value="InterPro"/>
</dbReference>
<dbReference type="HAMAP" id="MF_00031">
    <property type="entry name" value="DNA_HJ_migration_RuvA"/>
    <property type="match status" value="1"/>
</dbReference>
<dbReference type="GO" id="GO:0016787">
    <property type="term" value="F:hydrolase activity"/>
    <property type="evidence" value="ECO:0007669"/>
    <property type="project" value="UniProtKB-KW"/>
</dbReference>
<comment type="subunit">
    <text evidence="6">Homotetramer. Forms an RuvA(8)-RuvB(12)-Holliday junction (HJ) complex. HJ DNA is sandwiched between 2 RuvA tetramers; dsDNA enters through RuvA and exits via RuvB. An RuvB hexamer assembles on each DNA strand where it exits the tetramer. Each RuvB hexamer is contacted by two RuvA subunits (via domain III) on 2 adjacent RuvB subunits; this complex drives branch migration. In the full resolvosome a probable DNA-RuvA(4)-RuvB(12)-RuvC(2) complex forms which resolves the HJ.</text>
</comment>
<organism evidence="8 9">
    <name type="scientific">Candidatus Campylobacter infans</name>
    <dbReference type="NCBI Taxonomy" id="2561898"/>
    <lineage>
        <taxon>Bacteria</taxon>
        <taxon>Pseudomonadati</taxon>
        <taxon>Campylobacterota</taxon>
        <taxon>Epsilonproteobacteria</taxon>
        <taxon>Campylobacterales</taxon>
        <taxon>Campylobacteraceae</taxon>
        <taxon>Campylobacter</taxon>
    </lineage>
</organism>
<comment type="domain">
    <text evidence="6">Has three domains with a flexible linker between the domains II and III and assumes an 'L' shape. Domain III is highly mobile and contacts RuvB.</text>
</comment>
<keyword evidence="4 6" id="KW-0233">DNA recombination</keyword>
<dbReference type="CDD" id="cd14332">
    <property type="entry name" value="UBA_RuvA_C"/>
    <property type="match status" value="1"/>
</dbReference>
<evidence type="ECO:0000256" key="6">
    <source>
        <dbReference type="HAMAP-Rule" id="MF_00031"/>
    </source>
</evidence>
<dbReference type="InterPro" id="IPR012340">
    <property type="entry name" value="NA-bd_OB-fold"/>
</dbReference>
<evidence type="ECO:0000256" key="2">
    <source>
        <dbReference type="ARBA" id="ARBA00022763"/>
    </source>
</evidence>
<dbReference type="GO" id="GO:0005737">
    <property type="term" value="C:cytoplasm"/>
    <property type="evidence" value="ECO:0007669"/>
    <property type="project" value="UniProtKB-SubCell"/>
</dbReference>
<keyword evidence="5 6" id="KW-0234">DNA repair</keyword>
<evidence type="ECO:0000256" key="3">
    <source>
        <dbReference type="ARBA" id="ARBA00023125"/>
    </source>
</evidence>
<feature type="region of interest" description="Domain II" evidence="6">
    <location>
        <begin position="65"/>
        <end position="142"/>
    </location>
</feature>
<dbReference type="InterPro" id="IPR011114">
    <property type="entry name" value="RuvA_C"/>
</dbReference>
<evidence type="ECO:0000256" key="4">
    <source>
        <dbReference type="ARBA" id="ARBA00023172"/>
    </source>
</evidence>
<dbReference type="SUPFAM" id="SSF50249">
    <property type="entry name" value="Nucleic acid-binding proteins"/>
    <property type="match status" value="1"/>
</dbReference>
<accession>A0A7H9CIB7</accession>
<dbReference type="GO" id="GO:0000400">
    <property type="term" value="F:four-way junction DNA binding"/>
    <property type="evidence" value="ECO:0007669"/>
    <property type="project" value="UniProtKB-UniRule"/>
</dbReference>
<proteinExistence type="inferred from homology"/>
<feature type="domain" description="Helix-hairpin-helix DNA-binding motif class 1" evidence="7">
    <location>
        <begin position="73"/>
        <end position="92"/>
    </location>
</feature>
<feature type="region of interest" description="Domain III" evidence="6">
    <location>
        <begin position="143"/>
        <end position="185"/>
    </location>
</feature>
<dbReference type="AlphaFoldDB" id="A0A7H9CIB7"/>
<evidence type="ECO:0000256" key="5">
    <source>
        <dbReference type="ARBA" id="ARBA00023204"/>
    </source>
</evidence>
<dbReference type="GO" id="GO:0048476">
    <property type="term" value="C:Holliday junction resolvase complex"/>
    <property type="evidence" value="ECO:0007669"/>
    <property type="project" value="UniProtKB-UniRule"/>
</dbReference>
<dbReference type="Gene3D" id="2.40.50.140">
    <property type="entry name" value="Nucleic acid-binding proteins"/>
    <property type="match status" value="1"/>
</dbReference>
<sequence length="185" mass="19897">MIKAIEGVISKKEPAYIWLKTTSGVSYGIAVSLQCSPKLTLGAKCELLITQIIKEDANLLFGFIDASEQQIFEMMLKVSGIGPATAMAICSTLSPAQAQKAVLNGDLDAFKKVPGIGPKTAKLLLAQLSDASFINSQNENPVWHDALLALQALGFKKEQILPALNACKSENTVDLIKEALRILKK</sequence>
<dbReference type="EMBL" id="CP049075">
    <property type="protein sequence ID" value="QLI05853.1"/>
    <property type="molecule type" value="Genomic_DNA"/>
</dbReference>
<keyword evidence="9" id="KW-1185">Reference proteome</keyword>
<feature type="domain" description="Helix-hairpin-helix DNA-binding motif class 1" evidence="7">
    <location>
        <begin position="108"/>
        <end position="127"/>
    </location>
</feature>
<gene>
    <name evidence="6 8" type="primary">ruvA</name>
    <name evidence="8" type="ORF">CINF_1368</name>
</gene>
<dbReference type="SUPFAM" id="SSF46929">
    <property type="entry name" value="DNA helicase RuvA subunit, C-terminal domain"/>
    <property type="match status" value="1"/>
</dbReference>
<evidence type="ECO:0000313" key="9">
    <source>
        <dbReference type="Proteomes" id="UP000509414"/>
    </source>
</evidence>
<keyword evidence="3 6" id="KW-0238">DNA-binding</keyword>
<reference evidence="8 9" key="1">
    <citation type="submission" date="2020-02" db="EMBL/GenBank/DDBJ databases">
        <title>Complete genome sequence of the novel Campylobacter species Candidatus Campylobacter infans.</title>
        <authorList>
            <person name="Duim B."/>
            <person name="Zomer A."/>
            <person name="van der Graaf L."/>
            <person name="Wagenaar J."/>
        </authorList>
    </citation>
    <scope>NUCLEOTIDE SEQUENCE [LARGE SCALE GENOMIC DNA]</scope>
    <source>
        <strain evidence="8 9">19S00001</strain>
    </source>
</reference>
<dbReference type="GO" id="GO:0006310">
    <property type="term" value="P:DNA recombination"/>
    <property type="evidence" value="ECO:0007669"/>
    <property type="project" value="UniProtKB-UniRule"/>
</dbReference>
<evidence type="ECO:0000256" key="1">
    <source>
        <dbReference type="ARBA" id="ARBA00022490"/>
    </source>
</evidence>
<name>A0A7H9CIB7_9BACT</name>
<dbReference type="GO" id="GO:0009379">
    <property type="term" value="C:Holliday junction helicase complex"/>
    <property type="evidence" value="ECO:0007669"/>
    <property type="project" value="InterPro"/>
</dbReference>
<dbReference type="SUPFAM" id="SSF47781">
    <property type="entry name" value="RuvA domain 2-like"/>
    <property type="match status" value="1"/>
</dbReference>
<dbReference type="Gene3D" id="1.10.150.20">
    <property type="entry name" value="5' to 3' exonuclease, C-terminal subdomain"/>
    <property type="match status" value="1"/>
</dbReference>
<comment type="function">
    <text evidence="6">The RuvA-RuvB-RuvC complex processes Holliday junction (HJ) DNA during genetic recombination and DNA repair, while the RuvA-RuvB complex plays an important role in the rescue of blocked DNA replication forks via replication fork reversal (RFR). RuvA specifically binds to HJ cruciform DNA, conferring on it an open structure. The RuvB hexamer acts as an ATP-dependent pump, pulling dsDNA into and through the RuvAB complex. HJ branch migration allows RuvC to scan DNA until it finds its consensus sequence, where it cleaves and resolves the cruciform DNA.</text>
</comment>
<comment type="caution">
    <text evidence="6">Lacks conserved residue(s) required for the propagation of feature annotation.</text>
</comment>
<dbReference type="GO" id="GO:0006281">
    <property type="term" value="P:DNA repair"/>
    <property type="evidence" value="ECO:0007669"/>
    <property type="project" value="UniProtKB-UniRule"/>
</dbReference>
<comment type="similarity">
    <text evidence="6">Belongs to the RuvA family.</text>
</comment>
<dbReference type="Pfam" id="PF14520">
    <property type="entry name" value="HHH_5"/>
    <property type="match status" value="1"/>
</dbReference>
<dbReference type="RefSeq" id="WP_179975003.1">
    <property type="nucleotide sequence ID" value="NZ_CP049075.1"/>
</dbReference>
<evidence type="ECO:0000259" key="7">
    <source>
        <dbReference type="SMART" id="SM00278"/>
    </source>
</evidence>
<dbReference type="Proteomes" id="UP000509414">
    <property type="component" value="Chromosome"/>
</dbReference>
<dbReference type="KEGG" id="cinf:CINF_1368"/>
<keyword evidence="8" id="KW-0378">Hydrolase</keyword>
<dbReference type="SMART" id="SM00278">
    <property type="entry name" value="HhH1"/>
    <property type="match status" value="2"/>
</dbReference>
<keyword evidence="1 6" id="KW-0963">Cytoplasm</keyword>
<protein>
    <recommendedName>
        <fullName evidence="6">Holliday junction branch migration complex subunit RuvA</fullName>
    </recommendedName>
</protein>
<dbReference type="InterPro" id="IPR013849">
    <property type="entry name" value="DNA_helicase_Holl-junc_RuvA_I"/>
</dbReference>
<dbReference type="NCBIfam" id="TIGR00084">
    <property type="entry name" value="ruvA"/>
    <property type="match status" value="1"/>
</dbReference>
<dbReference type="Pfam" id="PF01330">
    <property type="entry name" value="RuvA_N"/>
    <property type="match status" value="1"/>
</dbReference>
<dbReference type="InterPro" id="IPR036267">
    <property type="entry name" value="RuvA_C_sf"/>
</dbReference>
<dbReference type="InterPro" id="IPR010994">
    <property type="entry name" value="RuvA_2-like"/>
</dbReference>
<dbReference type="Gene3D" id="1.10.8.10">
    <property type="entry name" value="DNA helicase RuvA subunit, C-terminal domain"/>
    <property type="match status" value="1"/>
</dbReference>
<comment type="subcellular location">
    <subcellularLocation>
        <location evidence="6">Cytoplasm</location>
    </subcellularLocation>
</comment>